<accession>A0A448X3F9</accession>
<gene>
    <name evidence="1" type="ORF">PXEA_LOCUS20249</name>
</gene>
<proteinExistence type="predicted"/>
<evidence type="ECO:0000313" key="2">
    <source>
        <dbReference type="Proteomes" id="UP000784294"/>
    </source>
</evidence>
<dbReference type="Proteomes" id="UP000784294">
    <property type="component" value="Unassembled WGS sequence"/>
</dbReference>
<evidence type="ECO:0000313" key="1">
    <source>
        <dbReference type="EMBL" id="VEL26809.1"/>
    </source>
</evidence>
<dbReference type="EMBL" id="CAAALY010082912">
    <property type="protein sequence ID" value="VEL26809.1"/>
    <property type="molecule type" value="Genomic_DNA"/>
</dbReference>
<dbReference type="AlphaFoldDB" id="A0A448X3F9"/>
<keyword evidence="2" id="KW-1185">Reference proteome</keyword>
<reference evidence="1" key="1">
    <citation type="submission" date="2018-11" db="EMBL/GenBank/DDBJ databases">
        <authorList>
            <consortium name="Pathogen Informatics"/>
        </authorList>
    </citation>
    <scope>NUCLEOTIDE SEQUENCE</scope>
</reference>
<name>A0A448X3F9_9PLAT</name>
<protein>
    <submittedName>
        <fullName evidence="1">Uncharacterized protein</fullName>
    </submittedName>
</protein>
<comment type="caution">
    <text evidence="1">The sequence shown here is derived from an EMBL/GenBank/DDBJ whole genome shotgun (WGS) entry which is preliminary data.</text>
</comment>
<organism evidence="1 2">
    <name type="scientific">Protopolystoma xenopodis</name>
    <dbReference type="NCBI Taxonomy" id="117903"/>
    <lineage>
        <taxon>Eukaryota</taxon>
        <taxon>Metazoa</taxon>
        <taxon>Spiralia</taxon>
        <taxon>Lophotrochozoa</taxon>
        <taxon>Platyhelminthes</taxon>
        <taxon>Monogenea</taxon>
        <taxon>Polyopisthocotylea</taxon>
        <taxon>Polystomatidea</taxon>
        <taxon>Polystomatidae</taxon>
        <taxon>Protopolystoma</taxon>
    </lineage>
</organism>
<sequence>MNSCSDEVCHRTDEGIARYHRGRRTENRRLLRIIQQTSLLGKPPSVSGATTSQIPSNQLFLFNGESRHNSLK</sequence>